<dbReference type="PANTHER" id="PTHR43549:SF3">
    <property type="entry name" value="MULTIDRUG RESISTANCE PROTEIN YPNP-RELATED"/>
    <property type="match status" value="1"/>
</dbReference>
<dbReference type="Pfam" id="PF01554">
    <property type="entry name" value="MatE"/>
    <property type="match status" value="2"/>
</dbReference>
<dbReference type="GO" id="GO:0005886">
    <property type="term" value="C:plasma membrane"/>
    <property type="evidence" value="ECO:0007669"/>
    <property type="project" value="UniProtKB-SubCell"/>
</dbReference>
<keyword evidence="6 7" id="KW-0472">Membrane</keyword>
<evidence type="ECO:0000256" key="7">
    <source>
        <dbReference type="SAM" id="Phobius"/>
    </source>
</evidence>
<feature type="transmembrane region" description="Helical" evidence="7">
    <location>
        <begin position="142"/>
        <end position="160"/>
    </location>
</feature>
<dbReference type="RefSeq" id="WP_283231915.1">
    <property type="nucleotide sequence ID" value="NZ_JASGBQ010000037.1"/>
</dbReference>
<dbReference type="NCBIfam" id="TIGR00797">
    <property type="entry name" value="matE"/>
    <property type="match status" value="1"/>
</dbReference>
<keyword evidence="2" id="KW-0813">Transport</keyword>
<keyword evidence="4 7" id="KW-0812">Transmembrane</keyword>
<dbReference type="InterPro" id="IPR048279">
    <property type="entry name" value="MdtK-like"/>
</dbReference>
<evidence type="ECO:0000256" key="1">
    <source>
        <dbReference type="ARBA" id="ARBA00004651"/>
    </source>
</evidence>
<feature type="transmembrane region" description="Helical" evidence="7">
    <location>
        <begin position="201"/>
        <end position="221"/>
    </location>
</feature>
<dbReference type="CDD" id="cd13138">
    <property type="entry name" value="MATE_yoeA_like"/>
    <property type="match status" value="1"/>
</dbReference>
<feature type="transmembrane region" description="Helical" evidence="7">
    <location>
        <begin position="422"/>
        <end position="443"/>
    </location>
</feature>
<feature type="transmembrane region" description="Helical" evidence="7">
    <location>
        <begin position="289"/>
        <end position="311"/>
    </location>
</feature>
<dbReference type="EMBL" id="JASGBQ010000037">
    <property type="protein sequence ID" value="MDI9243507.1"/>
    <property type="molecule type" value="Genomic_DNA"/>
</dbReference>
<accession>A0AAP4EYZ7</accession>
<feature type="transmembrane region" description="Helical" evidence="7">
    <location>
        <begin position="100"/>
        <end position="122"/>
    </location>
</feature>
<dbReference type="GO" id="GO:0015297">
    <property type="term" value="F:antiporter activity"/>
    <property type="evidence" value="ECO:0007669"/>
    <property type="project" value="InterPro"/>
</dbReference>
<dbReference type="InterPro" id="IPR052031">
    <property type="entry name" value="Membrane_Transporter-Flippase"/>
</dbReference>
<evidence type="ECO:0000256" key="5">
    <source>
        <dbReference type="ARBA" id="ARBA00022989"/>
    </source>
</evidence>
<protein>
    <submittedName>
        <fullName evidence="8">MATE family efflux transporter</fullName>
    </submittedName>
</protein>
<feature type="transmembrane region" description="Helical" evidence="7">
    <location>
        <begin position="242"/>
        <end position="269"/>
    </location>
</feature>
<dbReference type="InterPro" id="IPR002528">
    <property type="entry name" value="MATE_fam"/>
</dbReference>
<feature type="transmembrane region" description="Helical" evidence="7">
    <location>
        <begin position="395"/>
        <end position="416"/>
    </location>
</feature>
<proteinExistence type="predicted"/>
<comment type="subcellular location">
    <subcellularLocation>
        <location evidence="1">Cell membrane</location>
        <topology evidence="1">Multi-pass membrane protein</topology>
    </subcellularLocation>
</comment>
<evidence type="ECO:0000256" key="3">
    <source>
        <dbReference type="ARBA" id="ARBA00022475"/>
    </source>
</evidence>
<evidence type="ECO:0000256" key="2">
    <source>
        <dbReference type="ARBA" id="ARBA00022448"/>
    </source>
</evidence>
<dbReference type="GO" id="GO:0042910">
    <property type="term" value="F:xenobiotic transmembrane transporter activity"/>
    <property type="evidence" value="ECO:0007669"/>
    <property type="project" value="InterPro"/>
</dbReference>
<keyword evidence="5 7" id="KW-1133">Transmembrane helix</keyword>
<gene>
    <name evidence="8" type="ORF">QJ036_13735</name>
</gene>
<feature type="transmembrane region" description="Helical" evidence="7">
    <location>
        <begin position="17"/>
        <end position="35"/>
    </location>
</feature>
<keyword evidence="9" id="KW-1185">Reference proteome</keyword>
<reference evidence="8 9" key="1">
    <citation type="submission" date="2023-05" db="EMBL/GenBank/DDBJ databases">
        <title>[ruminococcus] sp. nov., isolated from a pig farm feces dump.</title>
        <authorList>
            <person name="Chang Y.-H."/>
        </authorList>
    </citation>
    <scope>NUCLEOTIDE SEQUENCE [LARGE SCALE GENOMIC DNA]</scope>
    <source>
        <strain evidence="8 9">YH-rum2234</strain>
    </source>
</reference>
<keyword evidence="3" id="KW-1003">Cell membrane</keyword>
<feature type="transmembrane region" description="Helical" evidence="7">
    <location>
        <begin position="172"/>
        <end position="195"/>
    </location>
</feature>
<feature type="transmembrane region" description="Helical" evidence="7">
    <location>
        <begin position="355"/>
        <end position="374"/>
    </location>
</feature>
<evidence type="ECO:0000313" key="8">
    <source>
        <dbReference type="EMBL" id="MDI9243507.1"/>
    </source>
</evidence>
<dbReference type="Proteomes" id="UP001300383">
    <property type="component" value="Unassembled WGS sequence"/>
</dbReference>
<dbReference type="PANTHER" id="PTHR43549">
    <property type="entry name" value="MULTIDRUG RESISTANCE PROTEIN YPNP-RELATED"/>
    <property type="match status" value="1"/>
</dbReference>
<dbReference type="PIRSF" id="PIRSF006603">
    <property type="entry name" value="DinF"/>
    <property type="match status" value="1"/>
</dbReference>
<evidence type="ECO:0000256" key="6">
    <source>
        <dbReference type="ARBA" id="ARBA00023136"/>
    </source>
</evidence>
<organism evidence="8 9">
    <name type="scientific">Fusibacillus kribbianus</name>
    <dbReference type="NCBI Taxonomy" id="3044208"/>
    <lineage>
        <taxon>Bacteria</taxon>
        <taxon>Bacillati</taxon>
        <taxon>Bacillota</taxon>
        <taxon>Clostridia</taxon>
        <taxon>Lachnospirales</taxon>
        <taxon>Lachnospiraceae</taxon>
        <taxon>Fusibacillus</taxon>
    </lineage>
</organism>
<feature type="transmembrane region" description="Helical" evidence="7">
    <location>
        <begin position="323"/>
        <end position="343"/>
    </location>
</feature>
<evidence type="ECO:0000256" key="4">
    <source>
        <dbReference type="ARBA" id="ARBA00022692"/>
    </source>
</evidence>
<evidence type="ECO:0000313" key="9">
    <source>
        <dbReference type="Proteomes" id="UP001300383"/>
    </source>
</evidence>
<sequence length="469" mass="51131">MMDKKRVGAVTDLTQGVIWKQLVLFALPFLFSNLLQQFYSTADAAIVGQSVGAGALAAIGSCDKLVYLLINLFVGVSTGASIAVSQAFGRKDEAGLFRTVHSAITLGLLSGAFLTVVGITLAPKLLVLMNTPDNVLPMAIDYIQIYFLGMIPVMVYNMGSGILRAMGNSKSALVYLAVSGIINVGLDLLFVRGFAWGVRGAAAATAISQVLPAILVFLKLTKLEDAYRLRVRKLRFYRKETAYIVKIGVPAGLRMVLINISNVIVQSRINAFGMEAMAGCTLFFKIEGYLYAMISALSLALTSFAGQNIGAADYIRAKKGKQICMWIASGVTIVLCVLLFFWAEPVCGIFTTDETSIAFGALQLRYQLPLYIVFSWNEIINGSVLSSGHSLVPMIVSLVGMCVARVGFIFVVSEFFYDIRVIYLAFPFSWIVTHIGISVYYYCGRWIQGKRFAEAVKDQERALAGQQSL</sequence>
<dbReference type="AlphaFoldDB" id="A0AAP4EYZ7"/>
<name>A0AAP4EYZ7_9FIRM</name>
<feature type="transmembrane region" description="Helical" evidence="7">
    <location>
        <begin position="65"/>
        <end position="88"/>
    </location>
</feature>
<comment type="caution">
    <text evidence="8">The sequence shown here is derived from an EMBL/GenBank/DDBJ whole genome shotgun (WGS) entry which is preliminary data.</text>
</comment>